<keyword evidence="2" id="KW-1185">Reference proteome</keyword>
<protein>
    <submittedName>
        <fullName evidence="1">Uncharacterized protein</fullName>
    </submittedName>
</protein>
<organism evidence="1 2">
    <name type="scientific">Pseudomonas putida (strain ATCC 47054 / DSM 6125 / CFBP 8728 / NCIMB 11950 / KT2440)</name>
    <dbReference type="NCBI Taxonomy" id="160488"/>
    <lineage>
        <taxon>Bacteria</taxon>
        <taxon>Pseudomonadati</taxon>
        <taxon>Pseudomonadota</taxon>
        <taxon>Gammaproteobacteria</taxon>
        <taxon>Pseudomonadales</taxon>
        <taxon>Pseudomonadaceae</taxon>
        <taxon>Pseudomonas</taxon>
    </lineage>
</organism>
<dbReference type="PhylomeDB" id="Q88NG5"/>
<dbReference type="PATRIC" id="fig|160488.4.peg.1319"/>
<reference evidence="1 2" key="2">
    <citation type="journal article" date="2016" name="Environ. Microbiol.">
        <title>The revisited genome of Pseudomonas putida KT2440 enlightens its value as a robust metabolic chassis.</title>
        <authorList>
            <person name="Belda E."/>
            <person name="van Heck R.G."/>
            <person name="Lopez-Sanchez M.J."/>
            <person name="Cruveiller S."/>
            <person name="Barbe V."/>
            <person name="Fraser C."/>
            <person name="Klenk H.P."/>
            <person name="Petersen J."/>
            <person name="Morgat A."/>
            <person name="Nikel P.I."/>
            <person name="Vallenet D."/>
            <person name="Rouy Z."/>
            <person name="Sekowska A."/>
            <person name="Martins Dos Santos V.A."/>
            <person name="de Lorenzo V."/>
            <person name="Danchin A."/>
            <person name="Medigue C."/>
        </authorList>
    </citation>
    <scope>NUCLEOTIDE SEQUENCE [LARGE SCALE GENOMIC DNA]</scope>
    <source>
        <strain evidence="2">ATCC 47054 / DSM 6125 / CFBP 8728 / NCIMB 11950 / KT2440</strain>
    </source>
</reference>
<dbReference type="PaxDb" id="160488-PP_1244"/>
<sequence length="121" mass="13429">MCAELLRDPRSVNPCTAATLLFDSKLAAAPMILEMFMRKMVPDPPLDTTQFLQDTLVQSSEYVLCALSVARQSVQLKPTAHSSIVMQAVIHEMEAVQGLVESALMQLQMRSHLPTEPHTLH</sequence>
<dbReference type="HOGENOM" id="CLU_161362_0_1_6"/>
<dbReference type="Proteomes" id="UP000000556">
    <property type="component" value="Chromosome"/>
</dbReference>
<reference evidence="1 2" key="1">
    <citation type="journal article" date="2002" name="Environ. Microbiol.">
        <title>Complete genome sequence and comparative analysis of the metabolically versatile Pseudomonas putida KT2440.</title>
        <authorList>
            <person name="Nelson K.E."/>
            <person name="Weinel C."/>
            <person name="Paulsen I.T."/>
            <person name="Dodson R.J."/>
            <person name="Hilbert H."/>
            <person name="Martins dos Santos V.A."/>
            <person name="Fouts D.E."/>
            <person name="Gill S.R."/>
            <person name="Pop M."/>
            <person name="Holmes M."/>
            <person name="Brinkac L."/>
            <person name="Beanan M."/>
            <person name="DeBoy R.T."/>
            <person name="Daugherty S."/>
            <person name="Kolonay J."/>
            <person name="Madupu R."/>
            <person name="Nelson W."/>
            <person name="White O."/>
            <person name="Peterson J."/>
            <person name="Khouri H."/>
            <person name="Hance I."/>
            <person name="Chris Lee P."/>
            <person name="Holtzapple E."/>
            <person name="Scanlan D."/>
            <person name="Tran K."/>
            <person name="Moazzez A."/>
            <person name="Utterback T."/>
            <person name="Rizzo M."/>
            <person name="Lee K."/>
            <person name="Kosack D."/>
            <person name="Moestl D."/>
            <person name="Wedler H."/>
            <person name="Lauber J."/>
            <person name="Stjepandic D."/>
            <person name="Hoheisel J."/>
            <person name="Straetz M."/>
            <person name="Heim S."/>
            <person name="Kiewitz C."/>
            <person name="Eisen J.A."/>
            <person name="Timmis K.N."/>
            <person name="Dusterhoft A."/>
            <person name="Tummler B."/>
            <person name="Fraser C.M."/>
        </authorList>
    </citation>
    <scope>NUCLEOTIDE SEQUENCE [LARGE SCALE GENOMIC DNA]</scope>
    <source>
        <strain evidence="2">ATCC 47054 / DSM 6125 / CFBP 8728 / NCIMB 11950 / KT2440</strain>
    </source>
</reference>
<name>Q88NG5_PSEPK</name>
<evidence type="ECO:0000313" key="2">
    <source>
        <dbReference type="Proteomes" id="UP000000556"/>
    </source>
</evidence>
<proteinExistence type="predicted"/>
<dbReference type="AlphaFoldDB" id="Q88NG5"/>
<dbReference type="BioCyc" id="PPUT160488:G1G01-1330-MONOMER"/>
<evidence type="ECO:0000313" key="1">
    <source>
        <dbReference type="EMBL" id="AAN66868.1"/>
    </source>
</evidence>
<dbReference type="OrthoDB" id="6949561at2"/>
<gene>
    <name evidence="1" type="ordered locus">PP_1244</name>
</gene>
<dbReference type="KEGG" id="ppu:PP_1244"/>
<dbReference type="EMBL" id="AE015451">
    <property type="protein sequence ID" value="AAN66868.1"/>
    <property type="molecule type" value="Genomic_DNA"/>
</dbReference>
<accession>Q88NG5</accession>